<feature type="compositionally biased region" description="Low complexity" evidence="1">
    <location>
        <begin position="85"/>
        <end position="108"/>
    </location>
</feature>
<dbReference type="Proteomes" id="UP000324222">
    <property type="component" value="Unassembled WGS sequence"/>
</dbReference>
<feature type="region of interest" description="Disordered" evidence="1">
    <location>
        <begin position="1"/>
        <end position="108"/>
    </location>
</feature>
<keyword evidence="3" id="KW-1185">Reference proteome</keyword>
<feature type="compositionally biased region" description="Basic residues" evidence="1">
    <location>
        <begin position="1"/>
        <end position="10"/>
    </location>
</feature>
<proteinExistence type="predicted"/>
<dbReference type="EMBL" id="VSRR010041288">
    <property type="protein sequence ID" value="MPC75503.1"/>
    <property type="molecule type" value="Genomic_DNA"/>
</dbReference>
<evidence type="ECO:0000313" key="3">
    <source>
        <dbReference type="Proteomes" id="UP000324222"/>
    </source>
</evidence>
<comment type="caution">
    <text evidence="2">The sequence shown here is derived from an EMBL/GenBank/DDBJ whole genome shotgun (WGS) entry which is preliminary data.</text>
</comment>
<evidence type="ECO:0000313" key="2">
    <source>
        <dbReference type="EMBL" id="MPC75503.1"/>
    </source>
</evidence>
<evidence type="ECO:0000256" key="1">
    <source>
        <dbReference type="SAM" id="MobiDB-lite"/>
    </source>
</evidence>
<gene>
    <name evidence="2" type="ORF">E2C01_069892</name>
</gene>
<organism evidence="2 3">
    <name type="scientific">Portunus trituberculatus</name>
    <name type="common">Swimming crab</name>
    <name type="synonym">Neptunus trituberculatus</name>
    <dbReference type="NCBI Taxonomy" id="210409"/>
    <lineage>
        <taxon>Eukaryota</taxon>
        <taxon>Metazoa</taxon>
        <taxon>Ecdysozoa</taxon>
        <taxon>Arthropoda</taxon>
        <taxon>Crustacea</taxon>
        <taxon>Multicrustacea</taxon>
        <taxon>Malacostraca</taxon>
        <taxon>Eumalacostraca</taxon>
        <taxon>Eucarida</taxon>
        <taxon>Decapoda</taxon>
        <taxon>Pleocyemata</taxon>
        <taxon>Brachyura</taxon>
        <taxon>Eubrachyura</taxon>
        <taxon>Portunoidea</taxon>
        <taxon>Portunidae</taxon>
        <taxon>Portuninae</taxon>
        <taxon>Portunus</taxon>
    </lineage>
</organism>
<accession>A0A5B7HZS7</accession>
<name>A0A5B7HZS7_PORTR</name>
<feature type="compositionally biased region" description="Basic and acidic residues" evidence="1">
    <location>
        <begin position="66"/>
        <end position="83"/>
    </location>
</feature>
<protein>
    <submittedName>
        <fullName evidence="2">Uncharacterized protein</fullName>
    </submittedName>
</protein>
<reference evidence="2 3" key="1">
    <citation type="submission" date="2019-05" db="EMBL/GenBank/DDBJ databases">
        <title>Another draft genome of Portunus trituberculatus and its Hox gene families provides insights of decapod evolution.</title>
        <authorList>
            <person name="Jeong J.-H."/>
            <person name="Song I."/>
            <person name="Kim S."/>
            <person name="Choi T."/>
            <person name="Kim D."/>
            <person name="Ryu S."/>
            <person name="Kim W."/>
        </authorList>
    </citation>
    <scope>NUCLEOTIDE SEQUENCE [LARGE SCALE GENOMIC DNA]</scope>
    <source>
        <tissue evidence="2">Muscle</tissue>
    </source>
</reference>
<dbReference type="AlphaFoldDB" id="A0A5B7HZS7"/>
<sequence length="182" mass="19286">METTGRHRRALSWNCRRSGKISPATKEGRGEGGAWWDWGRRSRSRAASPSKDTSPGKVSPKRSRSPPKEKVGNCISVKDDKSPTKSRPTSPLLSLSRPSSGPSSRPASPCCPLGPFIAALSPQSAASSPLGSSPSYRLDSVVLWASALFSPPSLIIDLDVSVAGQWFGVGQRWSGGVWEGAG</sequence>